<keyword evidence="6" id="KW-1185">Reference proteome</keyword>
<evidence type="ECO:0000256" key="2">
    <source>
        <dbReference type="ARBA" id="ARBA00022840"/>
    </source>
</evidence>
<dbReference type="GO" id="GO:0005524">
    <property type="term" value="F:ATP binding"/>
    <property type="evidence" value="ECO:0007669"/>
    <property type="project" value="UniProtKB-KW"/>
</dbReference>
<proteinExistence type="predicted"/>
<evidence type="ECO:0000256" key="1">
    <source>
        <dbReference type="ARBA" id="ARBA00022741"/>
    </source>
</evidence>
<evidence type="ECO:0000256" key="3">
    <source>
        <dbReference type="ARBA" id="ARBA00023242"/>
    </source>
</evidence>
<feature type="non-terminal residue" evidence="5">
    <location>
        <position position="124"/>
    </location>
</feature>
<dbReference type="AlphaFoldDB" id="A0A9N9H4F7"/>
<evidence type="ECO:0000313" key="5">
    <source>
        <dbReference type="EMBL" id="CAG8648108.1"/>
    </source>
</evidence>
<comment type="caution">
    <text evidence="5">The sequence shown here is derived from an EMBL/GenBank/DDBJ whole genome shotgun (WGS) entry which is preliminary data.</text>
</comment>
<dbReference type="InterPro" id="IPR036277">
    <property type="entry name" value="SMC_hinge_sf"/>
</dbReference>
<sequence>VLQNTLVAQNLQQANRIAFTNTRWRVVTLSGQLIDKSGTMSGGGNQVFKDAMNSKFSPDITSETIAKLEKVRSHFEMQWKELNENVRSLEPQLQGKKDKKRKVAEEAHKTHEELKTRLVAEEKA</sequence>
<dbReference type="GO" id="GO:0000796">
    <property type="term" value="C:condensin complex"/>
    <property type="evidence" value="ECO:0007669"/>
    <property type="project" value="TreeGrafter"/>
</dbReference>
<keyword evidence="3" id="KW-0539">Nucleus</keyword>
<feature type="region of interest" description="Disordered" evidence="4">
    <location>
        <begin position="88"/>
        <end position="124"/>
    </location>
</feature>
<accession>A0A9N9H4F7</accession>
<dbReference type="PANTHER" id="PTHR18937">
    <property type="entry name" value="STRUCTURAL MAINTENANCE OF CHROMOSOMES SMC FAMILY MEMBER"/>
    <property type="match status" value="1"/>
</dbReference>
<dbReference type="SUPFAM" id="SSF75553">
    <property type="entry name" value="Smc hinge domain"/>
    <property type="match status" value="1"/>
</dbReference>
<dbReference type="GO" id="GO:0007076">
    <property type="term" value="P:mitotic chromosome condensation"/>
    <property type="evidence" value="ECO:0007669"/>
    <property type="project" value="TreeGrafter"/>
</dbReference>
<evidence type="ECO:0000313" key="6">
    <source>
        <dbReference type="Proteomes" id="UP000789375"/>
    </source>
</evidence>
<keyword evidence="1" id="KW-0547">Nucleotide-binding</keyword>
<dbReference type="Gene3D" id="3.30.70.1620">
    <property type="match status" value="1"/>
</dbReference>
<protein>
    <submittedName>
        <fullName evidence="5">12383_t:CDS:1</fullName>
    </submittedName>
</protein>
<feature type="compositionally biased region" description="Basic and acidic residues" evidence="4">
    <location>
        <begin position="103"/>
        <end position="124"/>
    </location>
</feature>
<name>A0A9N9H4F7_FUNMO</name>
<reference evidence="5" key="1">
    <citation type="submission" date="2021-06" db="EMBL/GenBank/DDBJ databases">
        <authorList>
            <person name="Kallberg Y."/>
            <person name="Tangrot J."/>
            <person name="Rosling A."/>
        </authorList>
    </citation>
    <scope>NUCLEOTIDE SEQUENCE</scope>
    <source>
        <strain evidence="5">87-6 pot B 2015</strain>
    </source>
</reference>
<gene>
    <name evidence="5" type="ORF">FMOSSE_LOCUS11334</name>
</gene>
<keyword evidence="2" id="KW-0067">ATP-binding</keyword>
<dbReference type="Proteomes" id="UP000789375">
    <property type="component" value="Unassembled WGS sequence"/>
</dbReference>
<dbReference type="EMBL" id="CAJVPP010004334">
    <property type="protein sequence ID" value="CAG8648108.1"/>
    <property type="molecule type" value="Genomic_DNA"/>
</dbReference>
<dbReference type="PANTHER" id="PTHR18937:SF172">
    <property type="entry name" value="STRUCTURAL MAINTENANCE OF CHROMOSOMES PROTEIN"/>
    <property type="match status" value="1"/>
</dbReference>
<evidence type="ECO:0000256" key="4">
    <source>
        <dbReference type="SAM" id="MobiDB-lite"/>
    </source>
</evidence>
<organism evidence="5 6">
    <name type="scientific">Funneliformis mosseae</name>
    <name type="common">Endomycorrhizal fungus</name>
    <name type="synonym">Glomus mosseae</name>
    <dbReference type="NCBI Taxonomy" id="27381"/>
    <lineage>
        <taxon>Eukaryota</taxon>
        <taxon>Fungi</taxon>
        <taxon>Fungi incertae sedis</taxon>
        <taxon>Mucoromycota</taxon>
        <taxon>Glomeromycotina</taxon>
        <taxon>Glomeromycetes</taxon>
        <taxon>Glomerales</taxon>
        <taxon>Glomeraceae</taxon>
        <taxon>Funneliformis</taxon>
    </lineage>
</organism>